<dbReference type="OrthoDB" id="3065412at2759"/>
<feature type="signal peptide" evidence="10">
    <location>
        <begin position="1"/>
        <end position="17"/>
    </location>
</feature>
<comment type="similarity">
    <text evidence="3">Belongs to the RBT5 family.</text>
</comment>
<evidence type="ECO:0000256" key="10">
    <source>
        <dbReference type="SAM" id="SignalP"/>
    </source>
</evidence>
<dbReference type="AlphaFoldDB" id="A0A139IKC1"/>
<evidence type="ECO:0000256" key="4">
    <source>
        <dbReference type="ARBA" id="ARBA00022525"/>
    </source>
</evidence>
<keyword evidence="8" id="KW-0449">Lipoprotein</keyword>
<reference evidence="12 13" key="1">
    <citation type="submission" date="2015-07" db="EMBL/GenBank/DDBJ databases">
        <title>Comparative genomics of the Sigatoka disease complex on banana suggests a link between parallel evolutionary changes in Pseudocercospora fijiensis and Pseudocercospora eumusae and increased virulence on the banana host.</title>
        <authorList>
            <person name="Chang T.-C."/>
            <person name="Salvucci A."/>
            <person name="Crous P.W."/>
            <person name="Stergiopoulos I."/>
        </authorList>
    </citation>
    <scope>NUCLEOTIDE SEQUENCE [LARGE SCALE GENOMIC DNA]</scope>
    <source>
        <strain evidence="12 13">CBS 116634</strain>
    </source>
</reference>
<dbReference type="EMBL" id="LFZO01000066">
    <property type="protein sequence ID" value="KXT15095.1"/>
    <property type="molecule type" value="Genomic_DNA"/>
</dbReference>
<proteinExistence type="inferred from homology"/>
<keyword evidence="4" id="KW-0964">Secreted</keyword>
<evidence type="ECO:0000256" key="7">
    <source>
        <dbReference type="ARBA" id="ARBA00023157"/>
    </source>
</evidence>
<name>A0A139IKC1_9PEZI</name>
<dbReference type="Pfam" id="PF05730">
    <property type="entry name" value="CFEM"/>
    <property type="match status" value="1"/>
</dbReference>
<feature type="chain" id="PRO_5007297527" description="CFEM domain-containing protein" evidence="10">
    <location>
        <begin position="18"/>
        <end position="198"/>
    </location>
</feature>
<keyword evidence="7" id="KW-1015">Disulfide bond</keyword>
<evidence type="ECO:0000256" key="1">
    <source>
        <dbReference type="ARBA" id="ARBA00004589"/>
    </source>
</evidence>
<feature type="domain" description="CFEM" evidence="11">
    <location>
        <begin position="28"/>
        <end position="96"/>
    </location>
</feature>
<feature type="compositionally biased region" description="Low complexity" evidence="9">
    <location>
        <begin position="143"/>
        <end position="165"/>
    </location>
</feature>
<gene>
    <name evidence="12" type="ORF">AC579_6443</name>
</gene>
<evidence type="ECO:0000256" key="9">
    <source>
        <dbReference type="SAM" id="MobiDB-lite"/>
    </source>
</evidence>
<accession>A0A139IKC1</accession>
<evidence type="ECO:0000313" key="12">
    <source>
        <dbReference type="EMBL" id="KXT15095.1"/>
    </source>
</evidence>
<evidence type="ECO:0000313" key="13">
    <source>
        <dbReference type="Proteomes" id="UP000073492"/>
    </source>
</evidence>
<keyword evidence="13" id="KW-1185">Reference proteome</keyword>
<evidence type="ECO:0000259" key="11">
    <source>
        <dbReference type="Pfam" id="PF05730"/>
    </source>
</evidence>
<feature type="region of interest" description="Disordered" evidence="9">
    <location>
        <begin position="107"/>
        <end position="165"/>
    </location>
</feature>
<evidence type="ECO:0000256" key="2">
    <source>
        <dbReference type="ARBA" id="ARBA00004613"/>
    </source>
</evidence>
<keyword evidence="6 10" id="KW-0732">Signal</keyword>
<comment type="caution">
    <text evidence="12">The sequence shown here is derived from an EMBL/GenBank/DDBJ whole genome shotgun (WGS) entry which is preliminary data.</text>
</comment>
<protein>
    <recommendedName>
        <fullName evidence="11">CFEM domain-containing protein</fullName>
    </recommendedName>
</protein>
<dbReference type="GO" id="GO:0005576">
    <property type="term" value="C:extracellular region"/>
    <property type="evidence" value="ECO:0007669"/>
    <property type="project" value="UniProtKB-SubCell"/>
</dbReference>
<dbReference type="InterPro" id="IPR008427">
    <property type="entry name" value="Extracellular_membr_CFEM_dom"/>
</dbReference>
<evidence type="ECO:0000256" key="5">
    <source>
        <dbReference type="ARBA" id="ARBA00022622"/>
    </source>
</evidence>
<evidence type="ECO:0000256" key="8">
    <source>
        <dbReference type="ARBA" id="ARBA00023288"/>
    </source>
</evidence>
<keyword evidence="5" id="KW-0325">Glycoprotein</keyword>
<evidence type="ECO:0000256" key="3">
    <source>
        <dbReference type="ARBA" id="ARBA00010031"/>
    </source>
</evidence>
<sequence>MHAIYTAIFALAPFAVAQDLSDTTEALKLIPACAIGCFTQGIAASTCGPTDAHCQCTSGATDIAKVVVPCLCGTMADGTCSVDELMKADEATMKICTAALKAKGETFKAPPPPDPSMCKATSGGVSGSTPDSAGGHGGGNMTGGNNMTNTSTSSGPSASVTSPAASKGAAPAVSAVESFKLLISCGMLGLAGVALMVL</sequence>
<dbReference type="Proteomes" id="UP000073492">
    <property type="component" value="Unassembled WGS sequence"/>
</dbReference>
<keyword evidence="5" id="KW-0336">GPI-anchor</keyword>
<comment type="subcellular location">
    <subcellularLocation>
        <location evidence="1">Membrane</location>
        <topology evidence="1">Lipid-anchor</topology>
        <topology evidence="1">GPI-anchor</topology>
    </subcellularLocation>
    <subcellularLocation>
        <location evidence="2">Secreted</location>
    </subcellularLocation>
</comment>
<evidence type="ECO:0000256" key="6">
    <source>
        <dbReference type="ARBA" id="ARBA00022729"/>
    </source>
</evidence>
<organism evidence="12 13">
    <name type="scientific">Pseudocercospora musae</name>
    <dbReference type="NCBI Taxonomy" id="113226"/>
    <lineage>
        <taxon>Eukaryota</taxon>
        <taxon>Fungi</taxon>
        <taxon>Dikarya</taxon>
        <taxon>Ascomycota</taxon>
        <taxon>Pezizomycotina</taxon>
        <taxon>Dothideomycetes</taxon>
        <taxon>Dothideomycetidae</taxon>
        <taxon>Mycosphaerellales</taxon>
        <taxon>Mycosphaerellaceae</taxon>
        <taxon>Pseudocercospora</taxon>
    </lineage>
</organism>
<keyword evidence="5" id="KW-0472">Membrane</keyword>
<dbReference type="GO" id="GO:0098552">
    <property type="term" value="C:side of membrane"/>
    <property type="evidence" value="ECO:0007669"/>
    <property type="project" value="UniProtKB-KW"/>
</dbReference>